<name>A0ABP6WAR9_9GAMM</name>
<gene>
    <name evidence="1" type="ORF">GCM10022394_29330</name>
</gene>
<dbReference type="RefSeq" id="WP_344959378.1">
    <property type="nucleotide sequence ID" value="NZ_BAABCX010000004.1"/>
</dbReference>
<keyword evidence="2" id="KW-1185">Reference proteome</keyword>
<sequence length="60" mass="6509">MPLLAWAGCCRNEFITAVLALTGLLTVLGDRVIPFFTANAAQTPKPIPLPWLEKLSLDSL</sequence>
<accession>A0ABP6WAR9</accession>
<reference evidence="2" key="1">
    <citation type="journal article" date="2019" name="Int. J. Syst. Evol. Microbiol.">
        <title>The Global Catalogue of Microorganisms (GCM) 10K type strain sequencing project: providing services to taxonomists for standard genome sequencing and annotation.</title>
        <authorList>
            <consortium name="The Broad Institute Genomics Platform"/>
            <consortium name="The Broad Institute Genome Sequencing Center for Infectious Disease"/>
            <person name="Wu L."/>
            <person name="Ma J."/>
        </authorList>
    </citation>
    <scope>NUCLEOTIDE SEQUENCE [LARGE SCALE GENOMIC DNA]</scope>
    <source>
        <strain evidence="2">JCM 17110</strain>
    </source>
</reference>
<evidence type="ECO:0000313" key="1">
    <source>
        <dbReference type="EMBL" id="GAA3547383.1"/>
    </source>
</evidence>
<evidence type="ECO:0000313" key="2">
    <source>
        <dbReference type="Proteomes" id="UP001500795"/>
    </source>
</evidence>
<proteinExistence type="predicted"/>
<protein>
    <submittedName>
        <fullName evidence="1">Uncharacterized protein</fullName>
    </submittedName>
</protein>
<dbReference type="EMBL" id="BAABCX010000004">
    <property type="protein sequence ID" value="GAA3547383.1"/>
    <property type="molecule type" value="Genomic_DNA"/>
</dbReference>
<dbReference type="Proteomes" id="UP001500795">
    <property type="component" value="Unassembled WGS sequence"/>
</dbReference>
<comment type="caution">
    <text evidence="1">The sequence shown here is derived from an EMBL/GenBank/DDBJ whole genome shotgun (WGS) entry which is preliminary data.</text>
</comment>
<organism evidence="1 2">
    <name type="scientific">Zobellella aerophila</name>
    <dbReference type="NCBI Taxonomy" id="870480"/>
    <lineage>
        <taxon>Bacteria</taxon>
        <taxon>Pseudomonadati</taxon>
        <taxon>Pseudomonadota</taxon>
        <taxon>Gammaproteobacteria</taxon>
        <taxon>Aeromonadales</taxon>
        <taxon>Aeromonadaceae</taxon>
        <taxon>Zobellella</taxon>
    </lineage>
</organism>